<dbReference type="EMBL" id="JBHLZF010000001">
    <property type="protein sequence ID" value="MFB9896561.1"/>
    <property type="molecule type" value="Genomic_DNA"/>
</dbReference>
<name>A0ABV5ZGR9_9BACT</name>
<dbReference type="Proteomes" id="UP001589688">
    <property type="component" value="Unassembled WGS sequence"/>
</dbReference>
<evidence type="ECO:0000256" key="1">
    <source>
        <dbReference type="ARBA" id="ARBA00023002"/>
    </source>
</evidence>
<accession>A0ABV5ZGR9</accession>
<proteinExistence type="predicted"/>
<sequence>MEKRTLGKDLEVSAIGLGCMGMSHGYGEARDKNKMIALIRKAHELDVTFFDTAECYGPYINEELVGEALEPIRNEVKIATKFGIQLKDFKQTLDSSPVTIRKSVEGSLRRLRTDHIDLYYQHRVDKNTPIEEVAETVAQLVKEGKVLHWGMSEAGVSNIRRAHAVLPLTAIQSEYSMFWREPEQKLLGTLEELGIGLVPFSPLGKGFLTGSITKDAKFGANDFCSTVPRFSQENIEANMVIVDLVKSIAERKHVTPAQVALSWLKAQRPFIVSIPGSRSLKHLTDNIAAAEVVYTEKEMRDINEALDSITLQGNHYSAEAQKNIDR</sequence>
<protein>
    <submittedName>
        <fullName evidence="3">Aldo/keto reductase</fullName>
    </submittedName>
</protein>
<organism evidence="3 4">
    <name type="scientific">Hallella seregens ATCC 51272</name>
    <dbReference type="NCBI Taxonomy" id="1336250"/>
    <lineage>
        <taxon>Bacteria</taxon>
        <taxon>Pseudomonadati</taxon>
        <taxon>Bacteroidota</taxon>
        <taxon>Bacteroidia</taxon>
        <taxon>Bacteroidales</taxon>
        <taxon>Prevotellaceae</taxon>
        <taxon>Hallella</taxon>
    </lineage>
</organism>
<dbReference type="InterPro" id="IPR050791">
    <property type="entry name" value="Aldo-Keto_reductase"/>
</dbReference>
<dbReference type="InterPro" id="IPR036812">
    <property type="entry name" value="NAD(P)_OxRdtase_dom_sf"/>
</dbReference>
<keyword evidence="4" id="KW-1185">Reference proteome</keyword>
<dbReference type="CDD" id="cd19078">
    <property type="entry name" value="AKR_AKR13C1_2"/>
    <property type="match status" value="1"/>
</dbReference>
<gene>
    <name evidence="3" type="ORF">ACFFK8_01655</name>
</gene>
<dbReference type="RefSeq" id="WP_027952115.1">
    <property type="nucleotide sequence ID" value="NZ_JADU01000011.1"/>
</dbReference>
<evidence type="ECO:0000313" key="3">
    <source>
        <dbReference type="EMBL" id="MFB9896561.1"/>
    </source>
</evidence>
<dbReference type="PANTHER" id="PTHR43625:SF77">
    <property type="entry name" value="ALDO-KETO REDUCTASE"/>
    <property type="match status" value="1"/>
</dbReference>
<dbReference type="PANTHER" id="PTHR43625">
    <property type="entry name" value="AFLATOXIN B1 ALDEHYDE REDUCTASE"/>
    <property type="match status" value="1"/>
</dbReference>
<dbReference type="SUPFAM" id="SSF51430">
    <property type="entry name" value="NAD(P)-linked oxidoreductase"/>
    <property type="match status" value="1"/>
</dbReference>
<comment type="caution">
    <text evidence="3">The sequence shown here is derived from an EMBL/GenBank/DDBJ whole genome shotgun (WGS) entry which is preliminary data.</text>
</comment>
<dbReference type="InterPro" id="IPR020471">
    <property type="entry name" value="AKR"/>
</dbReference>
<feature type="domain" description="NADP-dependent oxidoreductase" evidence="2">
    <location>
        <begin position="15"/>
        <end position="306"/>
    </location>
</feature>
<reference evidence="3 4" key="1">
    <citation type="submission" date="2024-09" db="EMBL/GenBank/DDBJ databases">
        <authorList>
            <person name="Sun Q."/>
            <person name="Mori K."/>
        </authorList>
    </citation>
    <scope>NUCLEOTIDE SEQUENCE [LARGE SCALE GENOMIC DNA]</scope>
    <source>
        <strain evidence="3 4">ATCC 51272</strain>
    </source>
</reference>
<evidence type="ECO:0000313" key="4">
    <source>
        <dbReference type="Proteomes" id="UP001589688"/>
    </source>
</evidence>
<keyword evidence="1" id="KW-0560">Oxidoreductase</keyword>
<dbReference type="PRINTS" id="PR00069">
    <property type="entry name" value="ALDKETRDTASE"/>
</dbReference>
<dbReference type="InterPro" id="IPR023210">
    <property type="entry name" value="NADP_OxRdtase_dom"/>
</dbReference>
<evidence type="ECO:0000259" key="2">
    <source>
        <dbReference type="Pfam" id="PF00248"/>
    </source>
</evidence>
<dbReference type="Gene3D" id="3.20.20.100">
    <property type="entry name" value="NADP-dependent oxidoreductase domain"/>
    <property type="match status" value="1"/>
</dbReference>
<dbReference type="Pfam" id="PF00248">
    <property type="entry name" value="Aldo_ket_red"/>
    <property type="match status" value="1"/>
</dbReference>